<evidence type="ECO:0000256" key="1">
    <source>
        <dbReference type="ARBA" id="ARBA00004651"/>
    </source>
</evidence>
<keyword evidence="4 9" id="KW-0812">Transmembrane</keyword>
<evidence type="ECO:0000256" key="10">
    <source>
        <dbReference type="SAM" id="SignalP"/>
    </source>
</evidence>
<evidence type="ECO:0000256" key="2">
    <source>
        <dbReference type="ARBA" id="ARBA00022448"/>
    </source>
</evidence>
<feature type="transmembrane region" description="Helical" evidence="9">
    <location>
        <begin position="228"/>
        <end position="247"/>
    </location>
</feature>
<dbReference type="Proteomes" id="UP000754710">
    <property type="component" value="Unassembled WGS sequence"/>
</dbReference>
<feature type="transmembrane region" description="Helical" evidence="9">
    <location>
        <begin position="358"/>
        <end position="379"/>
    </location>
</feature>
<evidence type="ECO:0000256" key="3">
    <source>
        <dbReference type="ARBA" id="ARBA00022475"/>
    </source>
</evidence>
<dbReference type="PANTHER" id="PTHR11795:SF445">
    <property type="entry name" value="AMINO ACID ABC TRANSPORTER PERMEASE PROTEIN"/>
    <property type="match status" value="1"/>
</dbReference>
<feature type="chain" id="PRO_5046818901" evidence="10">
    <location>
        <begin position="29"/>
        <end position="460"/>
    </location>
</feature>
<keyword evidence="5" id="KW-0029">Amino-acid transport</keyword>
<comment type="caution">
    <text evidence="11">The sequence shown here is derived from an EMBL/GenBank/DDBJ whole genome shotgun (WGS) entry which is preliminary data.</text>
</comment>
<comment type="similarity">
    <text evidence="8">Belongs to the binding-protein-dependent transport system permease family. LivHM subfamily.</text>
</comment>
<dbReference type="CDD" id="cd06582">
    <property type="entry name" value="TM_PBP1_LivH_like"/>
    <property type="match status" value="1"/>
</dbReference>
<sequence length="460" mass="47534">MQTGIRRIAGLLLAVVVAVLALSGTAQAAAAAAPTAADAPACVLPEITDDDTISILGRICDTRETPQTPVEGVDITVEDESGNVVGEATTTAEGTFEIPLPGTTVDNLGKTFTVKVDEKSMPEGAALRNPDDVTRDVQINLDNDVSVSFPVGEAAGGEGIATQGLQLLVGGIVFSTLLAMAALGLSMIFGTTGLTNFAHGELITFGALVAYAVDQLPGAIRIGGTDVTVVVAVIVSFILSGVFGYLNDKALWKPLRMRGTGVIAMMIVSIGLSIFLRNIFQYVAGGQNHNYSQYAAVQPWEIGPILLTPKDTAVALLGVAVLIAVSLLLQYTRIGKATRAVADNPALASSSGINVERVIAVVWTGGAALAGLSGVLLGLTQGFDYQLGFKILLLVFAAVVLGGLGTIWGAMLGAFIIGIFIEVSTLFIPSELKFVGALVVLIVVLLIRPQGLLGKAQRVG</sequence>
<feature type="transmembrane region" description="Helical" evidence="9">
    <location>
        <begin position="259"/>
        <end position="280"/>
    </location>
</feature>
<proteinExistence type="inferred from homology"/>
<evidence type="ECO:0000256" key="6">
    <source>
        <dbReference type="ARBA" id="ARBA00022989"/>
    </source>
</evidence>
<keyword evidence="2" id="KW-0813">Transport</keyword>
<keyword evidence="6 9" id="KW-1133">Transmembrane helix</keyword>
<evidence type="ECO:0000256" key="4">
    <source>
        <dbReference type="ARBA" id="ARBA00022692"/>
    </source>
</evidence>
<feature type="signal peptide" evidence="10">
    <location>
        <begin position="1"/>
        <end position="28"/>
    </location>
</feature>
<evidence type="ECO:0000313" key="12">
    <source>
        <dbReference type="Proteomes" id="UP000754710"/>
    </source>
</evidence>
<evidence type="ECO:0000256" key="9">
    <source>
        <dbReference type="SAM" id="Phobius"/>
    </source>
</evidence>
<keyword evidence="7 9" id="KW-0472">Membrane</keyword>
<comment type="subcellular location">
    <subcellularLocation>
        <location evidence="1">Cell membrane</location>
        <topology evidence="1">Multi-pass membrane protein</topology>
    </subcellularLocation>
</comment>
<accession>A0ABS7RIJ9</accession>
<organism evidence="11 12">
    <name type="scientific">Nocardioides jiangsuensis</name>
    <dbReference type="NCBI Taxonomy" id="2866161"/>
    <lineage>
        <taxon>Bacteria</taxon>
        <taxon>Bacillati</taxon>
        <taxon>Actinomycetota</taxon>
        <taxon>Actinomycetes</taxon>
        <taxon>Propionibacteriales</taxon>
        <taxon>Nocardioidaceae</taxon>
        <taxon>Nocardioides</taxon>
    </lineage>
</organism>
<feature type="transmembrane region" description="Helical" evidence="9">
    <location>
        <begin position="312"/>
        <end position="329"/>
    </location>
</feature>
<evidence type="ECO:0000313" key="11">
    <source>
        <dbReference type="EMBL" id="MBY9073645.1"/>
    </source>
</evidence>
<gene>
    <name evidence="11" type="ORF">K1X13_02305</name>
</gene>
<evidence type="ECO:0000256" key="7">
    <source>
        <dbReference type="ARBA" id="ARBA00023136"/>
    </source>
</evidence>
<dbReference type="Pfam" id="PF02653">
    <property type="entry name" value="BPD_transp_2"/>
    <property type="match status" value="1"/>
</dbReference>
<keyword evidence="3" id="KW-1003">Cell membrane</keyword>
<dbReference type="InterPro" id="IPR001851">
    <property type="entry name" value="ABC_transp_permease"/>
</dbReference>
<dbReference type="RefSeq" id="WP_221023424.1">
    <property type="nucleotide sequence ID" value="NZ_JAIEZQ010000001.1"/>
</dbReference>
<feature type="transmembrane region" description="Helical" evidence="9">
    <location>
        <begin position="167"/>
        <end position="190"/>
    </location>
</feature>
<dbReference type="PANTHER" id="PTHR11795">
    <property type="entry name" value="BRANCHED-CHAIN AMINO ACID TRANSPORT SYSTEM PERMEASE PROTEIN LIVH"/>
    <property type="match status" value="1"/>
</dbReference>
<feature type="transmembrane region" description="Helical" evidence="9">
    <location>
        <begin position="432"/>
        <end position="451"/>
    </location>
</feature>
<dbReference type="InterPro" id="IPR052157">
    <property type="entry name" value="BCAA_transport_permease"/>
</dbReference>
<feature type="transmembrane region" description="Helical" evidence="9">
    <location>
        <begin position="202"/>
        <end position="222"/>
    </location>
</feature>
<name>A0ABS7RIJ9_9ACTN</name>
<evidence type="ECO:0000256" key="5">
    <source>
        <dbReference type="ARBA" id="ARBA00022970"/>
    </source>
</evidence>
<evidence type="ECO:0000256" key="8">
    <source>
        <dbReference type="ARBA" id="ARBA00037998"/>
    </source>
</evidence>
<reference evidence="11 12" key="1">
    <citation type="submission" date="2021-08" db="EMBL/GenBank/DDBJ databases">
        <title>Nocardioides bacterium WL0053 sp. nov., isolated from the sediment.</title>
        <authorList>
            <person name="Wang L."/>
            <person name="Zhang D."/>
            <person name="Zhang A."/>
        </authorList>
    </citation>
    <scope>NUCLEOTIDE SEQUENCE [LARGE SCALE GENOMIC DNA]</scope>
    <source>
        <strain evidence="11 12">WL0053</strain>
    </source>
</reference>
<dbReference type="EMBL" id="JAIEZQ010000001">
    <property type="protein sequence ID" value="MBY9073645.1"/>
    <property type="molecule type" value="Genomic_DNA"/>
</dbReference>
<feature type="transmembrane region" description="Helical" evidence="9">
    <location>
        <begin position="391"/>
        <end position="420"/>
    </location>
</feature>
<keyword evidence="10" id="KW-0732">Signal</keyword>
<protein>
    <submittedName>
        <fullName evidence="11">Branched-chain amino acid ABC transporter permease</fullName>
    </submittedName>
</protein>
<keyword evidence="12" id="KW-1185">Reference proteome</keyword>